<feature type="transmembrane region" description="Helical" evidence="6">
    <location>
        <begin position="2448"/>
        <end position="2472"/>
    </location>
</feature>
<dbReference type="PANTHER" id="PTHR12827">
    <property type="entry name" value="MEIOTIC CHECKPOINT REGULATOR TSG24 FAMILY MEMBER"/>
    <property type="match status" value="1"/>
</dbReference>
<evidence type="ECO:0000256" key="6">
    <source>
        <dbReference type="SAM" id="Phobius"/>
    </source>
</evidence>
<evidence type="ECO:0000259" key="7">
    <source>
        <dbReference type="Pfam" id="PF20518"/>
    </source>
</evidence>
<reference evidence="8" key="1">
    <citation type="submission" date="2019-03" db="EMBL/GenBank/DDBJ databases">
        <title>Improved annotation for the trematode Fasciola hepatica.</title>
        <authorList>
            <person name="Choi Y.-J."/>
            <person name="Martin J."/>
            <person name="Mitreva M."/>
        </authorList>
    </citation>
    <scope>NUCLEOTIDE SEQUENCE [LARGE SCALE GENOMIC DNA]</scope>
</reference>
<dbReference type="InterPro" id="IPR011989">
    <property type="entry name" value="ARM-like"/>
</dbReference>
<dbReference type="GO" id="GO:0070979">
    <property type="term" value="P:protein K11-linked ubiquitination"/>
    <property type="evidence" value="ECO:0007669"/>
    <property type="project" value="TreeGrafter"/>
</dbReference>
<accession>A0A4E0S3H4</accession>
<feature type="region of interest" description="Disordered" evidence="5">
    <location>
        <begin position="1478"/>
        <end position="1501"/>
    </location>
</feature>
<feature type="region of interest" description="Disordered" evidence="5">
    <location>
        <begin position="1600"/>
        <end position="1631"/>
    </location>
</feature>
<proteinExistence type="inferred from homology"/>
<evidence type="ECO:0000313" key="8">
    <source>
        <dbReference type="EMBL" id="THD28902.1"/>
    </source>
</evidence>
<keyword evidence="6" id="KW-0812">Transmembrane</keyword>
<feature type="region of interest" description="Disordered" evidence="5">
    <location>
        <begin position="2486"/>
        <end position="2505"/>
    </location>
</feature>
<gene>
    <name evidence="8" type="ORF">D915_000239</name>
</gene>
<feature type="compositionally biased region" description="Low complexity" evidence="5">
    <location>
        <begin position="2487"/>
        <end position="2505"/>
    </location>
</feature>
<keyword evidence="9" id="KW-1185">Reference proteome</keyword>
<evidence type="ECO:0000256" key="4">
    <source>
        <dbReference type="ARBA" id="ARBA00023306"/>
    </source>
</evidence>
<feature type="compositionally biased region" description="Polar residues" evidence="5">
    <location>
        <begin position="1354"/>
        <end position="1370"/>
    </location>
</feature>
<name>A0A4E0S3H4_FASHE</name>
<keyword evidence="4" id="KW-0131">Cell cycle</keyword>
<sequence>MSVEMISAKTIVDWVPNGKHYEYEFCDVPGSPEESHLSVDKQTRNMSWKVRSCGGREEEIYVNQNRVVWTSNSEVSNSFPHFVLGTDSPVVDAFWASFFLPARYSSEGFVNHIAAENVGRLQHGLAVFEAERLTFLDNDGEQYTARLPCRLSSAWALETCILLERQPTLEELSQNKGNDNKRTLPPSSGNLFSLFSLTHPLDEAAPVLLKVTLPGGSSGVSFVNDINLNVVTIIASMGLVLTRHRFTGLHSLWQLEKAVPEDYVHLYEVGVDGRAYVAPNALNQFVCPAKPNFNRSSVNTSKVPATPGTGALQDAASLCSPGQNNVLQYSTSGQACLSPFAASLSRFTGSRRLRGPLSRQGTINSVNSPVSPNSFSHTPVSLIAHISRMSNVPSARPNVASSIAGCSGNLRRSATGSQSGLINQSNSTIQYHSIPYSTTPIGRNSPNATALHTPGVLATPYNLNSMRSALPIEQAEDLLDEPLLPKVCLRLVWSESPPAEIQAKRVRWNSSIGRDTLTECGKFDLISGSTPTSALLQSPGGSHGTRFLVGSRRLVELGHTNIPTDPFPVSPLVTQEEFPRYVKAVESLPVVPNPVTAVITGQPETADTSQSAVVRRKGFLALDFVSVPWICFLTGFGPLRPKRSSCLACLRVRSRPDVLSGVGTRMDEKQPVAPTERLTFLPAVDAVYVEGTRLIACLDPPTGIVLYSGIHRICLLGISPPPVLSAFSAIYGGGFPTPRMHKTLTRPLSVPFVIQPDAQEMARWRDNTIPALLNKVNSVVSGVLEQITPDGEFAISSTELYSSHGSACSVWPIELPVTDAINTLATVPLTETTMLCDPCGNAFTLNLREHSFTGVANFEEQDRLFRVYLPEITENELVQRCLSSLHHCLPHEVTLQLFSKWYIVCNSPGSQTSANFPTEETDESCDGRVLFHGPPEWMRFALFILEACGLRIMQNESESSEQKAEEAVDQGFTHRTKRCRAADKLPCDADWEGLLHWQSMISTDSAHQLPTIPNISTSPVSPKLLVRFCYFVRMDSASQLIMSHLPTILASFHLLYEELSLNCVLASSLQFFAELNLVLSRLLNLTSYETYYNSAWPNLTVDVSPLNTTIGCLIWPSYFPLTEPPCLLTWITQRLELPLKTDARPPSYVHLGGVNDLAVALAGMTLAAVYGDCRQSGSCGGAFEMVQHWLSVWQSHILSPNSCGLHDTVRNPESSTLVDGLIGEELHNYLDKRVPPLPKAFVQSMISLSEMRVREQTRTLENTRAVVKGQLRITQQIAESQHAALLYLSHLGETHLFGIHDSLTSRLRSLPRSLATVLRILLSRCQANPPPNCTPRMYNLMGRSDLARQAEMTISAQSSGRSTISTQSPRGSMLQRPLLPNDTAERDKGLMESVVINRPGPQDYSSSWTSAERWANFVKPFRPTAANEKTKTAPNGRHGLLRCLECSPACQVAFKDDLRLREAYRLLQSTSHIRLPRLSADGIGSGSSPSGGGSSGAEGSRFTEPRLEMHLAAAGIRVWASAVGRGMLGLDSLSGFRIPTQLRVQPICLRGRAVSPSSGRRILVDLARESLTTLNTNNPAQSRNATGMPDAAMDLSDRRAGTGVPGLIPSGSEITGSSGSEESNDASNHPGNSMALAIASAVAASGAGAALRTASLNLPRMMPRSNLAMSYSSLHLSSLSANAAASTASLLATANLQQTPAVLAAKHWPDFHNGVAVGLSVSPHASIDATWIMYNCRLAGANSDARCGSHAQLNTSSTDLPTPEQAGLLFGLGLNGHLNKMTPYDIGEYLVRVHDLHNMAVLLGLCAGKRGTMDQSVLRLLAVHYRPLLPSDPLVHVQLSVPSLCQAAAVFGLGLLYQGSAHRHITNLLITELGRSLGGNSSSGPSGTNRKGGLFTPEVDAQQSVTNGPHTASTNPTTGWTGAAGTGGFAGDSCELIALSAGLALGLVLLQRGDTSCGLSDLAWAEKLHSYMLGGPREVDTPRPTQSRYSGVPHNFDEEYPHLATLRGQLLSRRGHMAQLRPGSISGPLSPSTEEPLLLDRYGRSDASFHMFDTVPGLPDLAVLMDDVFPGDFPLGLDDRPGTDQLRTTGLARGRSVSQPYTGGMRTGRVTVTGVNAMSPTGSGTVTGSTNSTGTGSERPAADANDFARRERRARSHWDVYQSSYKNSQIRELDCYNTDVSAPGAIMALGMAYLGTGNITVSQWLSPPTSLAQIELIRPDLFLFRALAHALVNWEVIDPSLSWIQSYCSLSLLERMRSLTQPVVDDFPEDLVLSPSMAELSSEDDVENRCPNPILAAAATVRQRIQRTTTAVGRDRTTTRQVAATNTSAPRRRRRRGNAMVPPITNDASRSKLVREFANWQSQFLPDSNSRVDEEAIGLAYLYMITGRAFALGLRYAGTCHAGAASVLFDLVQSILAENWWPPGASNGETVSVPSTGIILPRPTIEFAIAHCLLALAMVLAGSGNLTVLRLVRKLRTIRLFRAKADQSQQPRSNPSNPSSRYNAVPSAAARAAGTHQAAAAAAAGSSSGTIAGGPVSVAAVFGAVLGPSFGIQMVYASIVGLLFLGGGRLTLSNTPEAAAILCISFFPILPDHSGDNWYHLQTLRHLYVLATRPRRLCAVDVDTGRVVLSDMRAKLQATKELITSQDTLIFPTNTLDELSWIELNPNSDKYWPTLFHKGTTNWKLLERAFQETGFLFVKRKDVTEEIYFLKSWMNESRRRWSDPRFLNDLKLVASFLKRFPSHKNSKSCYLGSTQQHTEPLDLYRTLVACVTQHFVSHKHILSPALRKQYLNEDRVESLISQDCSQSTLCAFQLWFSLPPADRVQSHLKQLGDEPTIASFLSTLSPIFPGTPMVSLFWLYSFLYRYN</sequence>
<feature type="domain" description="Anaphase-promoting complex subunit 1 middle" evidence="7">
    <location>
        <begin position="985"/>
        <end position="1156"/>
    </location>
</feature>
<dbReference type="Proteomes" id="UP000230066">
    <property type="component" value="Unassembled WGS sequence"/>
</dbReference>
<comment type="caution">
    <text evidence="8">The sequence shown here is derived from an EMBL/GenBank/DDBJ whole genome shotgun (WGS) entry which is preliminary data.</text>
</comment>
<dbReference type="Gene3D" id="1.25.10.10">
    <property type="entry name" value="Leucine-rich Repeat Variant"/>
    <property type="match status" value="1"/>
</dbReference>
<dbReference type="InterPro" id="IPR024990">
    <property type="entry name" value="Apc1"/>
</dbReference>
<dbReference type="PANTHER" id="PTHR12827:SF3">
    <property type="entry name" value="ANAPHASE-PROMOTING COMPLEX SUBUNIT 1"/>
    <property type="match status" value="1"/>
</dbReference>
<evidence type="ECO:0000313" key="9">
    <source>
        <dbReference type="Proteomes" id="UP000230066"/>
    </source>
</evidence>
<dbReference type="GO" id="GO:0060090">
    <property type="term" value="F:molecular adaptor activity"/>
    <property type="evidence" value="ECO:0007669"/>
    <property type="project" value="TreeGrafter"/>
</dbReference>
<feature type="compositionally biased region" description="Low complexity" evidence="5">
    <location>
        <begin position="2115"/>
        <end position="2137"/>
    </location>
</feature>
<evidence type="ECO:0000256" key="2">
    <source>
        <dbReference type="ARBA" id="ARBA00022618"/>
    </source>
</evidence>
<keyword evidence="6" id="KW-1133">Transmembrane helix</keyword>
<keyword evidence="3" id="KW-0498">Mitosis</keyword>
<dbReference type="EMBL" id="JXXN02000046">
    <property type="protein sequence ID" value="THD28902.1"/>
    <property type="molecule type" value="Genomic_DNA"/>
</dbReference>
<feature type="compositionally biased region" description="Low complexity" evidence="5">
    <location>
        <begin position="1610"/>
        <end position="1621"/>
    </location>
</feature>
<keyword evidence="2" id="KW-0132">Cell division</keyword>
<feature type="compositionally biased region" description="Gly residues" evidence="5">
    <location>
        <begin position="1483"/>
        <end position="1496"/>
    </location>
</feature>
<organism evidence="8 9">
    <name type="scientific">Fasciola hepatica</name>
    <name type="common">Liver fluke</name>
    <dbReference type="NCBI Taxonomy" id="6192"/>
    <lineage>
        <taxon>Eukaryota</taxon>
        <taxon>Metazoa</taxon>
        <taxon>Spiralia</taxon>
        <taxon>Lophotrochozoa</taxon>
        <taxon>Platyhelminthes</taxon>
        <taxon>Trematoda</taxon>
        <taxon>Digenea</taxon>
        <taxon>Plagiorchiida</taxon>
        <taxon>Echinostomata</taxon>
        <taxon>Echinostomatoidea</taxon>
        <taxon>Fasciolidae</taxon>
        <taxon>Fasciola</taxon>
    </lineage>
</organism>
<protein>
    <submittedName>
        <fullName evidence="8">ANAPC1 protein</fullName>
    </submittedName>
</protein>
<evidence type="ECO:0000256" key="1">
    <source>
        <dbReference type="ARBA" id="ARBA00010547"/>
    </source>
</evidence>
<dbReference type="InterPro" id="IPR046794">
    <property type="entry name" value="Apc1_MidN"/>
</dbReference>
<evidence type="ECO:0000256" key="5">
    <source>
        <dbReference type="SAM" id="MobiDB-lite"/>
    </source>
</evidence>
<feature type="region of interest" description="Disordered" evidence="5">
    <location>
        <begin position="1354"/>
        <end position="1378"/>
    </location>
</feature>
<keyword evidence="6" id="KW-0472">Membrane</keyword>
<comment type="similarity">
    <text evidence="1">Belongs to the APC1 family.</text>
</comment>
<dbReference type="Pfam" id="PF20518">
    <property type="entry name" value="Apc1_MidN"/>
    <property type="match status" value="1"/>
</dbReference>
<dbReference type="GO" id="GO:0051301">
    <property type="term" value="P:cell division"/>
    <property type="evidence" value="ECO:0007669"/>
    <property type="project" value="UniProtKB-KW"/>
</dbReference>
<feature type="region of interest" description="Disordered" evidence="5">
    <location>
        <begin position="2308"/>
        <end position="2345"/>
    </location>
</feature>
<dbReference type="GO" id="GO:0005680">
    <property type="term" value="C:anaphase-promoting complex"/>
    <property type="evidence" value="ECO:0007669"/>
    <property type="project" value="InterPro"/>
</dbReference>
<dbReference type="GO" id="GO:0031145">
    <property type="term" value="P:anaphase-promoting complex-dependent catabolic process"/>
    <property type="evidence" value="ECO:0007669"/>
    <property type="project" value="TreeGrafter"/>
</dbReference>
<evidence type="ECO:0000256" key="3">
    <source>
        <dbReference type="ARBA" id="ARBA00022776"/>
    </source>
</evidence>
<dbReference type="GO" id="GO:0007091">
    <property type="term" value="P:metaphase/anaphase transition of mitotic cell cycle"/>
    <property type="evidence" value="ECO:0007669"/>
    <property type="project" value="TreeGrafter"/>
</dbReference>
<feature type="region of interest" description="Disordered" evidence="5">
    <location>
        <begin position="2115"/>
        <end position="2147"/>
    </location>
</feature>